<dbReference type="InterPro" id="IPR002625">
    <property type="entry name" value="Smr_dom"/>
</dbReference>
<sequence>MSLAHQDPHYESLRAQARQAGDNMSKSFEDAQKAFERGQKAKAKQLSDAGRGYQAEMKRLDAEASKWVHERKSKLNSGEKDGLDLHGLYVNEAVTLAEDGIRDARNRGQEELRLIVGRGSHSPKNMAKLKPAIISLLSRKRLDFTADPRNEGVIVVHF</sequence>
<reference evidence="3" key="2">
    <citation type="submission" date="2021-01" db="EMBL/GenBank/DDBJ databases">
        <authorList>
            <person name="Kaushik A."/>
        </authorList>
    </citation>
    <scope>NUCLEOTIDE SEQUENCE</scope>
    <source>
        <strain evidence="3">AG1-1A</strain>
    </source>
</reference>
<dbReference type="EMBL" id="CP059668">
    <property type="protein sequence ID" value="QRW23905.1"/>
    <property type="molecule type" value="Genomic_DNA"/>
</dbReference>
<proteinExistence type="predicted"/>
<dbReference type="Proteomes" id="UP000650533">
    <property type="component" value="Chromosome 11"/>
</dbReference>
<name>A0A8H3C8Z5_9AGAM</name>
<evidence type="ECO:0000313" key="3">
    <source>
        <dbReference type="EMBL" id="CAE6478259.1"/>
    </source>
</evidence>
<dbReference type="SMART" id="SM00463">
    <property type="entry name" value="SMR"/>
    <property type="match status" value="1"/>
</dbReference>
<evidence type="ECO:0000313" key="4">
    <source>
        <dbReference type="EMBL" id="QRW23905.1"/>
    </source>
</evidence>
<dbReference type="EMBL" id="CAJMWR010003994">
    <property type="protein sequence ID" value="CAE6478259.1"/>
    <property type="molecule type" value="Genomic_DNA"/>
</dbReference>
<dbReference type="InterPro" id="IPR053020">
    <property type="entry name" value="Smr_domain_protein"/>
</dbReference>
<evidence type="ECO:0000256" key="1">
    <source>
        <dbReference type="SAM" id="MobiDB-lite"/>
    </source>
</evidence>
<dbReference type="Pfam" id="PF08590">
    <property type="entry name" value="DUF1771"/>
    <property type="match status" value="1"/>
</dbReference>
<dbReference type="InterPro" id="IPR013899">
    <property type="entry name" value="DUF1771"/>
</dbReference>
<gene>
    <name evidence="3" type="ORF">RDB_LOCUS128071</name>
    <name evidence="4" type="ORF">RhiXN_10229</name>
</gene>
<reference evidence="4" key="1">
    <citation type="submission" date="2020-05" db="EMBL/GenBank/DDBJ databases">
        <title>Evolutionary and genomic comparisons of hybrid uninucleate and nonhybrid Rhizoctonia fungi.</title>
        <authorList>
            <person name="Li C."/>
            <person name="Chen X."/>
        </authorList>
    </citation>
    <scope>NUCLEOTIDE SEQUENCE</scope>
    <source>
        <strain evidence="4">AG-1 IA</strain>
    </source>
</reference>
<evidence type="ECO:0000313" key="5">
    <source>
        <dbReference type="Proteomes" id="UP000663840"/>
    </source>
</evidence>
<dbReference type="Pfam" id="PF01713">
    <property type="entry name" value="Smr"/>
    <property type="match status" value="1"/>
</dbReference>
<dbReference type="PANTHER" id="PTHR47417:SF1">
    <property type="entry name" value="SMR DOMAIN-CONTAINING PROTEIN YPL199C"/>
    <property type="match status" value="1"/>
</dbReference>
<accession>A0A8H3C8Z5</accession>
<dbReference type="SMART" id="SM01162">
    <property type="entry name" value="DUF1771"/>
    <property type="match status" value="1"/>
</dbReference>
<dbReference type="SUPFAM" id="SSF160443">
    <property type="entry name" value="SMR domain-like"/>
    <property type="match status" value="1"/>
</dbReference>
<evidence type="ECO:0000259" key="2">
    <source>
        <dbReference type="PROSITE" id="PS50828"/>
    </source>
</evidence>
<protein>
    <submittedName>
        <fullName evidence="4">Smr domain-containing protein</fullName>
    </submittedName>
</protein>
<feature type="region of interest" description="Disordered" evidence="1">
    <location>
        <begin position="1"/>
        <end position="29"/>
    </location>
</feature>
<feature type="domain" description="Smr" evidence="2">
    <location>
        <begin position="83"/>
        <end position="158"/>
    </location>
</feature>
<dbReference type="PANTHER" id="PTHR47417">
    <property type="entry name" value="SMR DOMAIN-CONTAINING PROTEIN YPL199C"/>
    <property type="match status" value="1"/>
</dbReference>
<feature type="compositionally biased region" description="Basic and acidic residues" evidence="1">
    <location>
        <begin position="1"/>
        <end position="12"/>
    </location>
</feature>
<dbReference type="InterPro" id="IPR036063">
    <property type="entry name" value="Smr_dom_sf"/>
</dbReference>
<dbReference type="Gene3D" id="3.30.1370.110">
    <property type="match status" value="1"/>
</dbReference>
<organism evidence="3 5">
    <name type="scientific">Rhizoctonia solani</name>
    <dbReference type="NCBI Taxonomy" id="456999"/>
    <lineage>
        <taxon>Eukaryota</taxon>
        <taxon>Fungi</taxon>
        <taxon>Dikarya</taxon>
        <taxon>Basidiomycota</taxon>
        <taxon>Agaricomycotina</taxon>
        <taxon>Agaricomycetes</taxon>
        <taxon>Cantharellales</taxon>
        <taxon>Ceratobasidiaceae</taxon>
        <taxon>Rhizoctonia</taxon>
    </lineage>
</organism>
<dbReference type="AlphaFoldDB" id="A0A8H3C8Z5"/>
<dbReference type="PROSITE" id="PS50828">
    <property type="entry name" value="SMR"/>
    <property type="match status" value="1"/>
</dbReference>
<dbReference type="Proteomes" id="UP000663840">
    <property type="component" value="Unassembled WGS sequence"/>
</dbReference>